<comment type="caution">
    <text evidence="1">The sequence shown here is derived from an EMBL/GenBank/DDBJ whole genome shotgun (WGS) entry which is preliminary data.</text>
</comment>
<protein>
    <submittedName>
        <fullName evidence="1">DmX-like protein 2</fullName>
    </submittedName>
</protein>
<evidence type="ECO:0000313" key="2">
    <source>
        <dbReference type="Proteomes" id="UP001642464"/>
    </source>
</evidence>
<organism evidence="1 2">
    <name type="scientific">Durusdinium trenchii</name>
    <dbReference type="NCBI Taxonomy" id="1381693"/>
    <lineage>
        <taxon>Eukaryota</taxon>
        <taxon>Sar</taxon>
        <taxon>Alveolata</taxon>
        <taxon>Dinophyceae</taxon>
        <taxon>Suessiales</taxon>
        <taxon>Symbiodiniaceae</taxon>
        <taxon>Durusdinium</taxon>
    </lineage>
</organism>
<keyword evidence="2" id="KW-1185">Reference proteome</keyword>
<reference evidence="1 2" key="1">
    <citation type="submission" date="2024-02" db="EMBL/GenBank/DDBJ databases">
        <authorList>
            <person name="Chen Y."/>
            <person name="Shah S."/>
            <person name="Dougan E. K."/>
            <person name="Thang M."/>
            <person name="Chan C."/>
        </authorList>
    </citation>
    <scope>NUCLEOTIDE SEQUENCE [LARGE SCALE GENOMIC DNA]</scope>
</reference>
<proteinExistence type="predicted"/>
<accession>A0ABP0MZ07</accession>
<dbReference type="EMBL" id="CAXAMM010025147">
    <property type="protein sequence ID" value="CAK9056541.1"/>
    <property type="molecule type" value="Genomic_DNA"/>
</dbReference>
<dbReference type="Proteomes" id="UP001642464">
    <property type="component" value="Unassembled WGS sequence"/>
</dbReference>
<name>A0ABP0MZ07_9DINO</name>
<sequence>MVTMTDTESVAMTAQTWPQDLCWAMHSDCQGTIVDNILEASVMDQKHVLRAFFTQLAQALGTDLDWPAGWPKSAKGHAIPFASPLLKEALRHSGLGLWLHDRAALRKVRRWLSHPFAGEDGFHPADIAPAVEELLRTAVAATAEAPNRAVKRRVRQRLHKKLGAVLNKEEFDRAMERFHDAVEAQRLQQEENLRAQKRGNLAAQPVVNRAAAVKPSPAFVAVPVVMGSGRSQVQ</sequence>
<gene>
    <name evidence="1" type="ORF">SCF082_LOCUS30463</name>
</gene>
<evidence type="ECO:0000313" key="1">
    <source>
        <dbReference type="EMBL" id="CAK9056541.1"/>
    </source>
</evidence>